<feature type="binding site" evidence="12">
    <location>
        <begin position="22"/>
        <end position="23"/>
    </location>
    <ligand>
        <name>phosphoenolpyruvate</name>
        <dbReference type="ChEBI" id="CHEBI:58702"/>
    </ligand>
</feature>
<dbReference type="EMBL" id="GU567963">
    <property type="protein sequence ID" value="ADI21701.1"/>
    <property type="molecule type" value="Genomic_DNA"/>
</dbReference>
<evidence type="ECO:0000256" key="4">
    <source>
        <dbReference type="ARBA" id="ARBA00022618"/>
    </source>
</evidence>
<dbReference type="NCBIfam" id="NF006873">
    <property type="entry name" value="PRK09369.1"/>
    <property type="match status" value="1"/>
</dbReference>
<dbReference type="GO" id="GO:0071555">
    <property type="term" value="P:cell wall organization"/>
    <property type="evidence" value="ECO:0007669"/>
    <property type="project" value="UniProtKB-KW"/>
</dbReference>
<evidence type="ECO:0000256" key="6">
    <source>
        <dbReference type="ARBA" id="ARBA00022960"/>
    </source>
</evidence>
<evidence type="ECO:0000256" key="11">
    <source>
        <dbReference type="ARBA" id="ARBA00047527"/>
    </source>
</evidence>
<keyword evidence="6 12" id="KW-0133">Cell shape</keyword>
<dbReference type="Pfam" id="PF00275">
    <property type="entry name" value="EPSP_synthase"/>
    <property type="match status" value="1"/>
</dbReference>
<feature type="binding site" evidence="12">
    <location>
        <position position="309"/>
    </location>
    <ligand>
        <name>UDP-N-acetyl-alpha-D-glucosamine</name>
        <dbReference type="ChEBI" id="CHEBI:57705"/>
    </ligand>
</feature>
<reference evidence="14" key="1">
    <citation type="submission" date="2010-01" db="EMBL/GenBank/DDBJ databases">
        <title>Genome fragments of uncultured bacteria from the North Pacific subtropical Gyre.</title>
        <authorList>
            <person name="Pham V.D."/>
            <person name="Delong E.F."/>
        </authorList>
    </citation>
    <scope>NUCLEOTIDE SEQUENCE</scope>
</reference>
<comment type="subcellular location">
    <subcellularLocation>
        <location evidence="1 12">Cytoplasm</location>
    </subcellularLocation>
</comment>
<dbReference type="GO" id="GO:0009252">
    <property type="term" value="P:peptidoglycan biosynthetic process"/>
    <property type="evidence" value="ECO:0007669"/>
    <property type="project" value="UniProtKB-UniRule"/>
</dbReference>
<keyword evidence="8 12" id="KW-0131">Cell cycle</keyword>
<proteinExistence type="inferred from homology"/>
<evidence type="ECO:0000256" key="1">
    <source>
        <dbReference type="ARBA" id="ARBA00004496"/>
    </source>
</evidence>
<comment type="similarity">
    <text evidence="10 12">Belongs to the EPSP synthase family. MurA subfamily.</text>
</comment>
<keyword evidence="4 12" id="KW-0132">Cell division</keyword>
<gene>
    <name evidence="12" type="primary">murA</name>
</gene>
<dbReference type="InterPro" id="IPR013792">
    <property type="entry name" value="RNA3'P_cycl/enolpyr_Trfase_a/b"/>
</dbReference>
<dbReference type="PANTHER" id="PTHR43783:SF1">
    <property type="entry name" value="UDP-N-ACETYLGLUCOSAMINE 1-CARBOXYVINYLTRANSFERASE"/>
    <property type="match status" value="1"/>
</dbReference>
<evidence type="ECO:0000256" key="9">
    <source>
        <dbReference type="ARBA" id="ARBA00023316"/>
    </source>
</evidence>
<dbReference type="EC" id="2.5.1.7" evidence="12"/>
<dbReference type="GO" id="GO:0051301">
    <property type="term" value="P:cell division"/>
    <property type="evidence" value="ECO:0007669"/>
    <property type="project" value="UniProtKB-KW"/>
</dbReference>
<evidence type="ECO:0000256" key="7">
    <source>
        <dbReference type="ARBA" id="ARBA00022984"/>
    </source>
</evidence>
<feature type="active site" description="Proton donor" evidence="12">
    <location>
        <position position="116"/>
    </location>
</feature>
<dbReference type="PANTHER" id="PTHR43783">
    <property type="entry name" value="UDP-N-ACETYLGLUCOSAMINE 1-CARBOXYVINYLTRANSFERASE"/>
    <property type="match status" value="1"/>
</dbReference>
<evidence type="ECO:0000256" key="3">
    <source>
        <dbReference type="ARBA" id="ARBA00022490"/>
    </source>
</evidence>
<dbReference type="GO" id="GO:0005737">
    <property type="term" value="C:cytoplasm"/>
    <property type="evidence" value="ECO:0007669"/>
    <property type="project" value="UniProtKB-SubCell"/>
</dbReference>
<evidence type="ECO:0000259" key="13">
    <source>
        <dbReference type="Pfam" id="PF00275"/>
    </source>
</evidence>
<dbReference type="GO" id="GO:0008360">
    <property type="term" value="P:regulation of cell shape"/>
    <property type="evidence" value="ECO:0007669"/>
    <property type="project" value="UniProtKB-KW"/>
</dbReference>
<accession>E7C2M7</accession>
<dbReference type="InterPro" id="IPR005750">
    <property type="entry name" value="UDP_GlcNAc_COvinyl_MurA"/>
</dbReference>
<keyword evidence="5 12" id="KW-0808">Transferase</keyword>
<dbReference type="InterPro" id="IPR050068">
    <property type="entry name" value="MurA_subfamily"/>
</dbReference>
<organism evidence="14">
    <name type="scientific">uncultured Verrucomicrobiales bacterium HF0130_14P10</name>
    <dbReference type="NCBI Taxonomy" id="723606"/>
    <lineage>
        <taxon>Bacteria</taxon>
        <taxon>Pseudomonadati</taxon>
        <taxon>Verrucomicrobiota</taxon>
        <taxon>Verrucomicrobiia</taxon>
        <taxon>Verrucomicrobiales</taxon>
        <taxon>environmental samples</taxon>
    </lineage>
</organism>
<name>E7C2M7_9BACT</name>
<feature type="binding site" evidence="12">
    <location>
        <begin position="121"/>
        <end position="125"/>
    </location>
    <ligand>
        <name>UDP-N-acetyl-alpha-D-glucosamine</name>
        <dbReference type="ChEBI" id="CHEBI:57705"/>
    </ligand>
</feature>
<evidence type="ECO:0000256" key="2">
    <source>
        <dbReference type="ARBA" id="ARBA00004752"/>
    </source>
</evidence>
<dbReference type="InterPro" id="IPR001986">
    <property type="entry name" value="Enolpyruvate_Tfrase_dom"/>
</dbReference>
<feature type="modified residue" description="2-(S-cysteinyl)pyruvic acid O-phosphothioketal" evidence="12">
    <location>
        <position position="116"/>
    </location>
</feature>
<protein>
    <recommendedName>
        <fullName evidence="12">UDP-N-acetylglucosamine 1-carboxyvinyltransferase</fullName>
        <ecNumber evidence="12">2.5.1.7</ecNumber>
    </recommendedName>
    <alternativeName>
        <fullName evidence="12">Enoylpyruvate transferase</fullName>
    </alternativeName>
    <alternativeName>
        <fullName evidence="12">UDP-N-acetylglucosamine enolpyruvyl transferase</fullName>
        <shortName evidence="12">EPT</shortName>
    </alternativeName>
</protein>
<comment type="function">
    <text evidence="12">Cell wall formation. Adds enolpyruvyl to UDP-N-acetylglucosamine.</text>
</comment>
<evidence type="ECO:0000256" key="8">
    <source>
        <dbReference type="ARBA" id="ARBA00023306"/>
    </source>
</evidence>
<keyword evidence="7 12" id="KW-0573">Peptidoglycan synthesis</keyword>
<feature type="binding site" evidence="12">
    <location>
        <position position="92"/>
    </location>
    <ligand>
        <name>UDP-N-acetyl-alpha-D-glucosamine</name>
        <dbReference type="ChEBI" id="CHEBI:57705"/>
    </ligand>
</feature>
<dbReference type="SUPFAM" id="SSF55205">
    <property type="entry name" value="EPT/RTPC-like"/>
    <property type="match status" value="1"/>
</dbReference>
<keyword evidence="9 12" id="KW-0961">Cell wall biogenesis/degradation</keyword>
<dbReference type="CDD" id="cd01555">
    <property type="entry name" value="UdpNAET"/>
    <property type="match status" value="1"/>
</dbReference>
<sequence length="435" mass="46261">MEVFRVRGGSSLNGRTTVSGSKNAALPIFAATLLSKETSVLENIPNLSDIRFMAEILRHIGAEVEQTEDTTWKITPGTIDHRAPYELVRKMRASVCLLGPLVGRLRKAIIPLPGGCVIGQRPIDLHLKALSKLGAKATIQEGNVCINANDLRGGSIFLGGRQGSTVTGTANALMAAVLAPGSTRIESAACEPEILDLCRMLQGMGASIDGIGSHILSIEGVDKLSGCRHKVIPDRIEAGTYCIAAAMTDGEIRVEGARSEHLGAFADKMDQAGVELDSDGPDCLVARRKSDGLRSLEIITLPYPGFPTDLQAQACALSCVSPGLSILTERIYPNRFMHVPEMLRMGANISIEGSSAIVRGGTSLSGAPVMASDLRASAALILAGLAAGGDTWVQRIYHLDRGYDRFDEKLRLLGGEVERLPESELPKSAQQETVS</sequence>
<feature type="domain" description="Enolpyruvate transferase" evidence="13">
    <location>
        <begin position="6"/>
        <end position="410"/>
    </location>
</feature>
<dbReference type="InterPro" id="IPR036968">
    <property type="entry name" value="Enolpyruvate_Tfrase_sf"/>
</dbReference>
<evidence type="ECO:0000256" key="5">
    <source>
        <dbReference type="ARBA" id="ARBA00022679"/>
    </source>
</evidence>
<dbReference type="AlphaFoldDB" id="E7C2M7"/>
<evidence type="ECO:0000256" key="12">
    <source>
        <dbReference type="HAMAP-Rule" id="MF_00111"/>
    </source>
</evidence>
<dbReference type="Gene3D" id="3.65.10.10">
    <property type="entry name" value="Enolpyruvate transferase domain"/>
    <property type="match status" value="2"/>
</dbReference>
<keyword evidence="12" id="KW-0670">Pyruvate</keyword>
<dbReference type="UniPathway" id="UPA00219"/>
<dbReference type="GO" id="GO:0019277">
    <property type="term" value="P:UDP-N-acetylgalactosamine biosynthetic process"/>
    <property type="evidence" value="ECO:0007669"/>
    <property type="project" value="InterPro"/>
</dbReference>
<dbReference type="GO" id="GO:0008760">
    <property type="term" value="F:UDP-N-acetylglucosamine 1-carboxyvinyltransferase activity"/>
    <property type="evidence" value="ECO:0007669"/>
    <property type="project" value="UniProtKB-UniRule"/>
</dbReference>
<comment type="pathway">
    <text evidence="2 12">Cell wall biogenesis; peptidoglycan biosynthesis.</text>
</comment>
<dbReference type="NCBIfam" id="TIGR01072">
    <property type="entry name" value="murA"/>
    <property type="match status" value="1"/>
</dbReference>
<comment type="catalytic activity">
    <reaction evidence="11 12">
        <text>phosphoenolpyruvate + UDP-N-acetyl-alpha-D-glucosamine = UDP-N-acetyl-3-O-(1-carboxyvinyl)-alpha-D-glucosamine + phosphate</text>
        <dbReference type="Rhea" id="RHEA:18681"/>
        <dbReference type="ChEBI" id="CHEBI:43474"/>
        <dbReference type="ChEBI" id="CHEBI:57705"/>
        <dbReference type="ChEBI" id="CHEBI:58702"/>
        <dbReference type="ChEBI" id="CHEBI:68483"/>
        <dbReference type="EC" id="2.5.1.7"/>
    </reaction>
</comment>
<feature type="binding site" evidence="12">
    <location>
        <position position="331"/>
    </location>
    <ligand>
        <name>UDP-N-acetyl-alpha-D-glucosamine</name>
        <dbReference type="ChEBI" id="CHEBI:57705"/>
    </ligand>
</feature>
<evidence type="ECO:0000256" key="10">
    <source>
        <dbReference type="ARBA" id="ARBA00038367"/>
    </source>
</evidence>
<keyword evidence="3 12" id="KW-0963">Cytoplasm</keyword>
<comment type="caution">
    <text evidence="12">Lacks conserved residue(s) required for the propagation of feature annotation.</text>
</comment>
<dbReference type="HAMAP" id="MF_00111">
    <property type="entry name" value="MurA"/>
    <property type="match status" value="1"/>
</dbReference>
<evidence type="ECO:0000313" key="14">
    <source>
        <dbReference type="EMBL" id="ADI21701.1"/>
    </source>
</evidence>